<keyword evidence="2 7" id="KW-0812">Transmembrane</keyword>
<gene>
    <name evidence="8" type="ORF">QRT04_10845</name>
</gene>
<dbReference type="Proteomes" id="UP001529338">
    <property type="component" value="Unassembled WGS sequence"/>
</dbReference>
<dbReference type="InterPro" id="IPR036286">
    <property type="entry name" value="LexA/Signal_pep-like_sf"/>
</dbReference>
<keyword evidence="8" id="KW-0378">Hydrolase</keyword>
<feature type="transmembrane region" description="Helical" evidence="7">
    <location>
        <begin position="20"/>
        <end position="40"/>
    </location>
</feature>
<reference evidence="8 9" key="1">
    <citation type="submission" date="2023-06" db="EMBL/GenBank/DDBJ databases">
        <title>Cellulomonas sp. MW4 Whole genome sequence.</title>
        <authorList>
            <person name="Park S."/>
        </authorList>
    </citation>
    <scope>NUCLEOTIDE SEQUENCE [LARGE SCALE GENOMIC DNA]</scope>
    <source>
        <strain evidence="8 9">MW4</strain>
    </source>
</reference>
<dbReference type="InterPro" id="IPR001733">
    <property type="entry name" value="Peptidase_S26B"/>
</dbReference>
<keyword evidence="3 7" id="KW-1133">Transmembrane helix</keyword>
<sequence length="214" mass="22777">MLTSHAAPTRTALRGRAGRLRGVGSWIVFGLVVVLAVLLWPHQWGGRTSLTIVSGHSMDGTYSTGDLVVGRVGTAEVGDVVVFRPPGLDGYVVHRIVGGDAESGWVTRGDDNTWDDPWRPTSDDVVGVARWHVPHAWAVVRLATSPLAIVAYALVVVGIFLWPPRSVTAEPDTGPDADDPGTDDPAIDDPATDHAATYEPAADRPRADLAGRPR</sequence>
<feature type="compositionally biased region" description="Basic and acidic residues" evidence="6">
    <location>
        <begin position="201"/>
        <end position="214"/>
    </location>
</feature>
<evidence type="ECO:0000256" key="2">
    <source>
        <dbReference type="ARBA" id="ARBA00022692"/>
    </source>
</evidence>
<feature type="transmembrane region" description="Helical" evidence="7">
    <location>
        <begin position="138"/>
        <end position="162"/>
    </location>
</feature>
<accession>A0ABT7SGW3</accession>
<proteinExistence type="predicted"/>
<evidence type="ECO:0000313" key="8">
    <source>
        <dbReference type="EMBL" id="MDM7855427.1"/>
    </source>
</evidence>
<keyword evidence="4 7" id="KW-0472">Membrane</keyword>
<dbReference type="SUPFAM" id="SSF51306">
    <property type="entry name" value="LexA/Signal peptidase"/>
    <property type="match status" value="1"/>
</dbReference>
<dbReference type="CDD" id="cd06462">
    <property type="entry name" value="Peptidase_S24_S26"/>
    <property type="match status" value="1"/>
</dbReference>
<organism evidence="8 9">
    <name type="scientific">Cellulomonas alba</name>
    <dbReference type="NCBI Taxonomy" id="3053467"/>
    <lineage>
        <taxon>Bacteria</taxon>
        <taxon>Bacillati</taxon>
        <taxon>Actinomycetota</taxon>
        <taxon>Actinomycetes</taxon>
        <taxon>Micrococcales</taxon>
        <taxon>Cellulomonadaceae</taxon>
        <taxon>Cellulomonas</taxon>
    </lineage>
</organism>
<feature type="region of interest" description="Disordered" evidence="6">
    <location>
        <begin position="168"/>
        <end position="214"/>
    </location>
</feature>
<evidence type="ECO:0000256" key="3">
    <source>
        <dbReference type="ARBA" id="ARBA00022989"/>
    </source>
</evidence>
<keyword evidence="9" id="KW-1185">Reference proteome</keyword>
<evidence type="ECO:0000256" key="4">
    <source>
        <dbReference type="ARBA" id="ARBA00023136"/>
    </source>
</evidence>
<dbReference type="EMBL" id="JAUCGQ010000001">
    <property type="protein sequence ID" value="MDM7855427.1"/>
    <property type="molecule type" value="Genomic_DNA"/>
</dbReference>
<dbReference type="RefSeq" id="WP_289455246.1">
    <property type="nucleotide sequence ID" value="NZ_JAUCGQ010000001.1"/>
</dbReference>
<dbReference type="EC" id="3.4.21.89" evidence="5"/>
<evidence type="ECO:0000256" key="5">
    <source>
        <dbReference type="NCBIfam" id="TIGR02228"/>
    </source>
</evidence>
<dbReference type="GO" id="GO:0009003">
    <property type="term" value="F:signal peptidase activity"/>
    <property type="evidence" value="ECO:0007669"/>
    <property type="project" value="UniProtKB-EC"/>
</dbReference>
<evidence type="ECO:0000313" key="9">
    <source>
        <dbReference type="Proteomes" id="UP001529338"/>
    </source>
</evidence>
<evidence type="ECO:0000256" key="6">
    <source>
        <dbReference type="SAM" id="MobiDB-lite"/>
    </source>
</evidence>
<name>A0ABT7SGW3_9CELL</name>
<feature type="compositionally biased region" description="Acidic residues" evidence="6">
    <location>
        <begin position="173"/>
        <end position="187"/>
    </location>
</feature>
<protein>
    <recommendedName>
        <fullName evidence="5">Signal peptidase I</fullName>
        <ecNumber evidence="5">3.4.21.89</ecNumber>
    </recommendedName>
</protein>
<comment type="subcellular location">
    <subcellularLocation>
        <location evidence="1">Membrane</location>
    </subcellularLocation>
</comment>
<dbReference type="NCBIfam" id="TIGR02228">
    <property type="entry name" value="sigpep_I_arch"/>
    <property type="match status" value="1"/>
</dbReference>
<evidence type="ECO:0000256" key="7">
    <source>
        <dbReference type="SAM" id="Phobius"/>
    </source>
</evidence>
<evidence type="ECO:0000256" key="1">
    <source>
        <dbReference type="ARBA" id="ARBA00004370"/>
    </source>
</evidence>
<comment type="caution">
    <text evidence="8">The sequence shown here is derived from an EMBL/GenBank/DDBJ whole genome shotgun (WGS) entry which is preliminary data.</text>
</comment>